<evidence type="ECO:0000313" key="2">
    <source>
        <dbReference type="Proteomes" id="UP001165079"/>
    </source>
</evidence>
<protein>
    <submittedName>
        <fullName evidence="1">Uncharacterized protein</fullName>
    </submittedName>
</protein>
<gene>
    <name evidence="1" type="ORF">Afil01_28840</name>
</gene>
<evidence type="ECO:0000313" key="1">
    <source>
        <dbReference type="EMBL" id="GLZ78077.1"/>
    </source>
</evidence>
<dbReference type="RefSeq" id="WP_285663252.1">
    <property type="nucleotide sequence ID" value="NZ_BSTX01000002.1"/>
</dbReference>
<proteinExistence type="predicted"/>
<dbReference type="AlphaFoldDB" id="A0A9W6SLP0"/>
<comment type="caution">
    <text evidence="1">The sequence shown here is derived from an EMBL/GenBank/DDBJ whole genome shotgun (WGS) entry which is preliminary data.</text>
</comment>
<organism evidence="1 2">
    <name type="scientific">Actinorhabdospora filicis</name>
    <dbReference type="NCBI Taxonomy" id="1785913"/>
    <lineage>
        <taxon>Bacteria</taxon>
        <taxon>Bacillati</taxon>
        <taxon>Actinomycetota</taxon>
        <taxon>Actinomycetes</taxon>
        <taxon>Micromonosporales</taxon>
        <taxon>Micromonosporaceae</taxon>
        <taxon>Actinorhabdospora</taxon>
    </lineage>
</organism>
<sequence length="52" mass="5938">MKQHHLPVYRYVEREGEKVLTGMCACTGPWPCPDARPEPRVIRRVAMTGSAR</sequence>
<name>A0A9W6SLP0_9ACTN</name>
<keyword evidence="2" id="KW-1185">Reference proteome</keyword>
<accession>A0A9W6SLP0</accession>
<dbReference type="EMBL" id="BSTX01000002">
    <property type="protein sequence ID" value="GLZ78077.1"/>
    <property type="molecule type" value="Genomic_DNA"/>
</dbReference>
<dbReference type="Proteomes" id="UP001165079">
    <property type="component" value="Unassembled WGS sequence"/>
</dbReference>
<reference evidence="1" key="1">
    <citation type="submission" date="2023-03" db="EMBL/GenBank/DDBJ databases">
        <title>Actinorhabdospora filicis NBRC 111898.</title>
        <authorList>
            <person name="Ichikawa N."/>
            <person name="Sato H."/>
            <person name="Tonouchi N."/>
        </authorList>
    </citation>
    <scope>NUCLEOTIDE SEQUENCE</scope>
    <source>
        <strain evidence="1">NBRC 111898</strain>
    </source>
</reference>